<organism evidence="5 7">
    <name type="scientific">Proteus mirabilis</name>
    <dbReference type="NCBI Taxonomy" id="584"/>
    <lineage>
        <taxon>Bacteria</taxon>
        <taxon>Pseudomonadati</taxon>
        <taxon>Pseudomonadota</taxon>
        <taxon>Gammaproteobacteria</taxon>
        <taxon>Enterobacterales</taxon>
        <taxon>Morganellaceae</taxon>
        <taxon>Proteus</taxon>
    </lineage>
</organism>
<dbReference type="PANTHER" id="PTHR30546:SF23">
    <property type="entry name" value="FLAVOPROTEIN-LIKE PROTEIN YCP4-RELATED"/>
    <property type="match status" value="1"/>
</dbReference>
<dbReference type="Proteomes" id="UP000251485">
    <property type="component" value="Unassembled WGS sequence"/>
</dbReference>
<dbReference type="GO" id="GO:0003955">
    <property type="term" value="F:NAD(P)H dehydrogenase (quinone) activity"/>
    <property type="evidence" value="ECO:0007669"/>
    <property type="project" value="TreeGrafter"/>
</dbReference>
<evidence type="ECO:0000256" key="2">
    <source>
        <dbReference type="ARBA" id="ARBA00022630"/>
    </source>
</evidence>
<dbReference type="Gene3D" id="3.40.50.360">
    <property type="match status" value="1"/>
</dbReference>
<sequence length="184" mass="20180">MQKNVVIYFSGYGHTQKIAEHIAIGADAYLIRINENGDISQSEWNILDNAKSIILGSPTYMGGISWQFKKFADNSSKKWAEGKWKDKIFGGFTISASLNGDKQVTLIYLQTLASQHQGIWVSLGMPPSNTTKSTREDINSLGSSIGMFAQCPSDAGTDFIPKGDIITAEEYGKRIAYIADKLSS</sequence>
<evidence type="ECO:0000313" key="8">
    <source>
        <dbReference type="Proteomes" id="UP000254191"/>
    </source>
</evidence>
<keyword evidence="2" id="KW-0285">Flavoprotein</keyword>
<dbReference type="GO" id="GO:0016020">
    <property type="term" value="C:membrane"/>
    <property type="evidence" value="ECO:0007669"/>
    <property type="project" value="TreeGrafter"/>
</dbReference>
<dbReference type="AlphaFoldDB" id="A0A2X2BY86"/>
<accession>A0A2X2BY86</accession>
<reference evidence="7 8" key="1">
    <citation type="submission" date="2018-06" db="EMBL/GenBank/DDBJ databases">
        <authorList>
            <consortium name="Pathogen Informatics"/>
            <person name="Doyle S."/>
        </authorList>
    </citation>
    <scope>NUCLEOTIDE SEQUENCE [LARGE SCALE GENOMIC DNA]</scope>
    <source>
        <strain evidence="5 7">NCTC10975</strain>
        <strain evidence="6 8">NCTC11938</strain>
    </source>
</reference>
<dbReference type="PANTHER" id="PTHR30546">
    <property type="entry name" value="FLAVODOXIN-RELATED PROTEIN WRBA-RELATED"/>
    <property type="match status" value="1"/>
</dbReference>
<feature type="domain" description="Flavodoxin-like" evidence="4">
    <location>
        <begin position="4"/>
        <end position="176"/>
    </location>
</feature>
<evidence type="ECO:0000256" key="3">
    <source>
        <dbReference type="ARBA" id="ARBA00022643"/>
    </source>
</evidence>
<evidence type="ECO:0000313" key="6">
    <source>
        <dbReference type="EMBL" id="SUC20259.1"/>
    </source>
</evidence>
<dbReference type="InterPro" id="IPR008254">
    <property type="entry name" value="Flavodoxin/NO_synth"/>
</dbReference>
<dbReference type="Pfam" id="PF12724">
    <property type="entry name" value="Flavodoxin_5"/>
    <property type="match status" value="1"/>
</dbReference>
<dbReference type="PROSITE" id="PS50902">
    <property type="entry name" value="FLAVODOXIN_LIKE"/>
    <property type="match status" value="1"/>
</dbReference>
<dbReference type="SUPFAM" id="SSF52218">
    <property type="entry name" value="Flavoproteins"/>
    <property type="match status" value="1"/>
</dbReference>
<protein>
    <submittedName>
        <fullName evidence="5">Trp repressor-binding protein</fullName>
    </submittedName>
</protein>
<evidence type="ECO:0000313" key="5">
    <source>
        <dbReference type="EMBL" id="SPY99731.1"/>
    </source>
</evidence>
<dbReference type="RefSeq" id="WP_004244860.1">
    <property type="nucleotide sequence ID" value="NZ_CAXOHV010000012.1"/>
</dbReference>
<keyword evidence="3" id="KW-0288">FMN</keyword>
<dbReference type="EMBL" id="UAUE01000025">
    <property type="protein sequence ID" value="SPY99731.1"/>
    <property type="molecule type" value="Genomic_DNA"/>
</dbReference>
<evidence type="ECO:0000256" key="1">
    <source>
        <dbReference type="ARBA" id="ARBA00001917"/>
    </source>
</evidence>
<evidence type="ECO:0000313" key="7">
    <source>
        <dbReference type="Proteomes" id="UP000251485"/>
    </source>
</evidence>
<dbReference type="PROSITE" id="PS00201">
    <property type="entry name" value="FLAVODOXIN"/>
    <property type="match status" value="1"/>
</dbReference>
<dbReference type="InterPro" id="IPR026816">
    <property type="entry name" value="Flavodoxin_dom"/>
</dbReference>
<name>A0A2X2BY86_PROMI</name>
<dbReference type="InterPro" id="IPR029039">
    <property type="entry name" value="Flavoprotein-like_sf"/>
</dbReference>
<proteinExistence type="predicted"/>
<comment type="cofactor">
    <cofactor evidence="1">
        <name>FMN</name>
        <dbReference type="ChEBI" id="CHEBI:58210"/>
    </cofactor>
</comment>
<dbReference type="Proteomes" id="UP000254191">
    <property type="component" value="Unassembled WGS sequence"/>
</dbReference>
<evidence type="ECO:0000259" key="4">
    <source>
        <dbReference type="PROSITE" id="PS50902"/>
    </source>
</evidence>
<dbReference type="GO" id="GO:0010181">
    <property type="term" value="F:FMN binding"/>
    <property type="evidence" value="ECO:0007669"/>
    <property type="project" value="InterPro"/>
</dbReference>
<dbReference type="GO" id="GO:0009055">
    <property type="term" value="F:electron transfer activity"/>
    <property type="evidence" value="ECO:0007669"/>
    <property type="project" value="InterPro"/>
</dbReference>
<dbReference type="InterPro" id="IPR001226">
    <property type="entry name" value="Flavodoxin_CS"/>
</dbReference>
<gene>
    <name evidence="5" type="primary">wrbA</name>
    <name evidence="5" type="ORF">NCTC10975_03473</name>
    <name evidence="6" type="ORF">NCTC11938_01706</name>
</gene>
<dbReference type="EMBL" id="UGTS01000004">
    <property type="protein sequence ID" value="SUC20259.1"/>
    <property type="molecule type" value="Genomic_DNA"/>
</dbReference>